<sequence length="864" mass="92642">MSQRPLLQPVVFLAALVCLLAVTFWSAPPATAAEEVATVVALRGTAVAVDAAGAERALAIKAPIHRQDTIRTGPRGRLQLMFTDNTIISLGVNAELEIAEYQWDQQEGELNTRVNQGAFRVMGGSVARTSPEKFTTDTPAATIGIRGSMYAGRVSDGALAVVFQGGTGIIVSNPAGTVEITTPGMGTRVASRTAAPTPPTVFTQEDLGALEDEEVDEEAAEEETVEDETPAEEPAEEEWEDAALDEPEEAAAPVAAAPAPITDTAVDQATETTTDAAQDEWEQTVVEADPEPTDPDPTDPEPIDPEPTDPSEAVYSGRGIEIIYSSMQEEVAVEHLVLTDKPSELTEIEAGLLEYNEQSDFSDGEYSAVWSYTDATQVEEWEEGDDFDFQFTFVMVDDRGEFWLYEQWSDTETDESWTYSEKMFFYGSETPVDLMPTSGGAIYHGFFTGASDDVDYGWEEFFGDFSLAVNWETGKVVGYFIDDEHYGRPIPVYLTGEVDGSSLSSVSIFGLDYDDYGDGALYDAWITTGSGTFAQFYGTYYQGLGLVAEGQSGSLYYDDAQEDWSVVGGGFRDPVFTLPEQAASSTWRGFVTAMEINLVEEPGTPPELFRSTSAEYFELQIDRQAGMFSGQIIEAESATTTGLSIGGLEVAGFYVSDNFLAGELSSASDSDLQGALGGSGEYYFYDFEDEADYFQIGELAEHVSWGYWGAAFTGQDEMPYLISPAGSFWVAGELTPADTVLGMIDAEVTGTYEGGAEGILIFEGTMADLYNGQTTLNINFGDANINGSITFSEIAELTIDGSSSLGPDGFAADVTSVEFFGGEPTLASGGISGAFFGPNAESVGGNFHAEGGGAQFLGIFGGDR</sequence>
<evidence type="ECO:0008006" key="7">
    <source>
        <dbReference type="Google" id="ProtNLM"/>
    </source>
</evidence>
<dbReference type="KEGG" id="dak:DaAHT2_1866"/>
<feature type="domain" description="Transferrin-binding protein B C-lobe/N-lobe beta-barrel" evidence="3">
    <location>
        <begin position="769"/>
        <end position="864"/>
    </location>
</feature>
<feature type="signal peptide" evidence="2">
    <location>
        <begin position="1"/>
        <end position="32"/>
    </location>
</feature>
<gene>
    <name evidence="5" type="ordered locus">DaAHT2_1866</name>
</gene>
<dbReference type="Proteomes" id="UP000001508">
    <property type="component" value="Chromosome"/>
</dbReference>
<feature type="compositionally biased region" description="Low complexity" evidence="1">
    <location>
        <begin position="250"/>
        <end position="259"/>
    </location>
</feature>
<dbReference type="AlphaFoldDB" id="D6Z4S1"/>
<reference evidence="6" key="1">
    <citation type="submission" date="2010-02" db="EMBL/GenBank/DDBJ databases">
        <title>Complete sequence of Desulfurivibrio alkaliphilus AHT2.</title>
        <authorList>
            <consortium name="US DOE Joint Genome Institute"/>
            <person name="Pitluck S."/>
            <person name="Chertkov O."/>
            <person name="Detter J.C."/>
            <person name="Han C."/>
            <person name="Tapia R."/>
            <person name="Larimer F."/>
            <person name="Land M."/>
            <person name="Hauser L."/>
            <person name="Kyrpides N."/>
            <person name="Mikhailova N."/>
            <person name="Sorokin D.Y."/>
            <person name="Muyzer G."/>
            <person name="Woyke T."/>
        </authorList>
    </citation>
    <scope>NUCLEOTIDE SEQUENCE [LARGE SCALE GENOMIC DNA]</scope>
    <source>
        <strain evidence="6">DSM 19089 / UNIQEM U267 / AHT2</strain>
    </source>
</reference>
<dbReference type="STRING" id="589865.DaAHT2_1866"/>
<evidence type="ECO:0000313" key="5">
    <source>
        <dbReference type="EMBL" id="ADH86546.1"/>
    </source>
</evidence>
<dbReference type="PANTHER" id="PTHR38731:SF1">
    <property type="entry name" value="FECR PROTEIN DOMAIN-CONTAINING PROTEIN"/>
    <property type="match status" value="1"/>
</dbReference>
<organism evidence="5 6">
    <name type="scientific">Desulfurivibrio alkaliphilus (strain DSM 19089 / UNIQEM U267 / AHT2)</name>
    <dbReference type="NCBI Taxonomy" id="589865"/>
    <lineage>
        <taxon>Bacteria</taxon>
        <taxon>Pseudomonadati</taxon>
        <taxon>Thermodesulfobacteriota</taxon>
        <taxon>Desulfobulbia</taxon>
        <taxon>Desulfobulbales</taxon>
        <taxon>Desulfobulbaceae</taxon>
        <taxon>Desulfurivibrio</taxon>
    </lineage>
</organism>
<evidence type="ECO:0000256" key="2">
    <source>
        <dbReference type="SAM" id="SignalP"/>
    </source>
</evidence>
<dbReference type="InterPro" id="IPR006860">
    <property type="entry name" value="FecR"/>
</dbReference>
<dbReference type="HOGENOM" id="CLU_331430_0_0_7"/>
<evidence type="ECO:0000259" key="4">
    <source>
        <dbReference type="Pfam" id="PF04773"/>
    </source>
</evidence>
<dbReference type="Pfam" id="PF01298">
    <property type="entry name" value="TbpB_B_D"/>
    <property type="match status" value="1"/>
</dbReference>
<dbReference type="RefSeq" id="WP_013164069.1">
    <property type="nucleotide sequence ID" value="NC_014216.1"/>
</dbReference>
<evidence type="ECO:0000256" key="1">
    <source>
        <dbReference type="SAM" id="MobiDB-lite"/>
    </source>
</evidence>
<dbReference type="InParanoid" id="D6Z4S1"/>
<dbReference type="InterPro" id="IPR011250">
    <property type="entry name" value="OMP/PagP_B-barrel"/>
</dbReference>
<evidence type="ECO:0000313" key="6">
    <source>
        <dbReference type="Proteomes" id="UP000001508"/>
    </source>
</evidence>
<protein>
    <recommendedName>
        <fullName evidence="7">FecR protein domain-containing protein</fullName>
    </recommendedName>
</protein>
<dbReference type="PANTHER" id="PTHR38731">
    <property type="entry name" value="LIPL45-RELATED LIPOPROTEIN-RELATED"/>
    <property type="match status" value="1"/>
</dbReference>
<feature type="compositionally biased region" description="Acidic residues" evidence="1">
    <location>
        <begin position="286"/>
        <end position="309"/>
    </location>
</feature>
<name>D6Z4S1_DESAT</name>
<dbReference type="InterPro" id="IPR001677">
    <property type="entry name" value="TbpB_B_D"/>
</dbReference>
<proteinExistence type="predicted"/>
<feature type="domain" description="FecR protein" evidence="4">
    <location>
        <begin position="68"/>
        <end position="165"/>
    </location>
</feature>
<dbReference type="EMBL" id="CP001940">
    <property type="protein sequence ID" value="ADH86546.1"/>
    <property type="molecule type" value="Genomic_DNA"/>
</dbReference>
<dbReference type="eggNOG" id="COG4702">
    <property type="taxonomic scope" value="Bacteria"/>
</dbReference>
<feature type="region of interest" description="Disordered" evidence="1">
    <location>
        <begin position="213"/>
        <end position="259"/>
    </location>
</feature>
<accession>D6Z4S1</accession>
<dbReference type="SUPFAM" id="SSF56925">
    <property type="entry name" value="OMPA-like"/>
    <property type="match status" value="1"/>
</dbReference>
<evidence type="ECO:0000259" key="3">
    <source>
        <dbReference type="Pfam" id="PF01298"/>
    </source>
</evidence>
<dbReference type="Gene3D" id="2.40.160.90">
    <property type="match status" value="1"/>
</dbReference>
<dbReference type="eggNOG" id="COG4254">
    <property type="taxonomic scope" value="Bacteria"/>
</dbReference>
<dbReference type="Pfam" id="PF04773">
    <property type="entry name" value="FecR"/>
    <property type="match status" value="1"/>
</dbReference>
<keyword evidence="2" id="KW-0732">Signal</keyword>
<feature type="region of interest" description="Disordered" evidence="1">
    <location>
        <begin position="286"/>
        <end position="314"/>
    </location>
</feature>
<feature type="region of interest" description="Disordered" evidence="1">
    <location>
        <begin position="189"/>
        <end position="208"/>
    </location>
</feature>
<feature type="compositionally biased region" description="Acidic residues" evidence="1">
    <location>
        <begin position="213"/>
        <end position="249"/>
    </location>
</feature>
<feature type="chain" id="PRO_5003091316" description="FecR protein domain-containing protein" evidence="2">
    <location>
        <begin position="33"/>
        <end position="864"/>
    </location>
</feature>
<keyword evidence="6" id="KW-1185">Reference proteome</keyword>